<dbReference type="AlphaFoldDB" id="A0A2U3N491"/>
<name>A0A2U3N491_9GAMM</name>
<feature type="chain" id="PRO_5015519988" description="DUF4377 domain-containing protein" evidence="1">
    <location>
        <begin position="23"/>
        <end position="121"/>
    </location>
</feature>
<dbReference type="InterPro" id="IPR025485">
    <property type="entry name" value="DUF4377"/>
</dbReference>
<gene>
    <name evidence="3" type="ORF">KPC_3593</name>
</gene>
<evidence type="ECO:0000313" key="3">
    <source>
        <dbReference type="EMBL" id="SPL72415.1"/>
    </source>
</evidence>
<dbReference type="EMBL" id="OOGT01000287">
    <property type="protein sequence ID" value="SPL72415.1"/>
    <property type="molecule type" value="Genomic_DNA"/>
</dbReference>
<feature type="signal peptide" evidence="1">
    <location>
        <begin position="1"/>
        <end position="22"/>
    </location>
</feature>
<evidence type="ECO:0000259" key="2">
    <source>
        <dbReference type="Pfam" id="PF14302"/>
    </source>
</evidence>
<dbReference type="Proteomes" id="UP000245974">
    <property type="component" value="Unassembled WGS sequence"/>
</dbReference>
<keyword evidence="4" id="KW-1185">Reference proteome</keyword>
<keyword evidence="1" id="KW-0732">Signal</keyword>
<organism evidence="3 4">
    <name type="scientific">Acinetobacter stercoris</name>
    <dbReference type="NCBI Taxonomy" id="2126983"/>
    <lineage>
        <taxon>Bacteria</taxon>
        <taxon>Pseudomonadati</taxon>
        <taxon>Pseudomonadota</taxon>
        <taxon>Gammaproteobacteria</taxon>
        <taxon>Moraxellales</taxon>
        <taxon>Moraxellaceae</taxon>
        <taxon>Acinetobacter</taxon>
    </lineage>
</organism>
<feature type="domain" description="DUF4377" evidence="2">
    <location>
        <begin position="35"/>
        <end position="117"/>
    </location>
</feature>
<evidence type="ECO:0000256" key="1">
    <source>
        <dbReference type="SAM" id="SignalP"/>
    </source>
</evidence>
<evidence type="ECO:0000313" key="4">
    <source>
        <dbReference type="Proteomes" id="UP000245974"/>
    </source>
</evidence>
<protein>
    <recommendedName>
        <fullName evidence="2">DUF4377 domain-containing protein</fullName>
    </recommendedName>
</protein>
<dbReference type="OrthoDB" id="7871744at2"/>
<proteinExistence type="predicted"/>
<dbReference type="InParanoid" id="A0A2U3N491"/>
<reference evidence="4" key="1">
    <citation type="submission" date="2018-03" db="EMBL/GenBank/DDBJ databases">
        <authorList>
            <person name="Blom J."/>
        </authorList>
    </citation>
    <scope>NUCLEOTIDE SEQUENCE [LARGE SCALE GENOMIC DNA]</scope>
    <source>
        <strain evidence="4">KPC-SM-21</strain>
    </source>
</reference>
<sequence length="121" mass="14005">MKYFIFSLLIPLTGLICTQTQASPSNNYKTVYFEIAPHTKKCTGEGTFNCLQVKELKYNHGKKVYLDKNWKSFYGNIQGFTHNPKQVNIVKLKEYKVHNPPADASSLRYELDKIIEQKSIQ</sequence>
<dbReference type="Pfam" id="PF14302">
    <property type="entry name" value="DUF4377"/>
    <property type="match status" value="1"/>
</dbReference>
<accession>A0A2U3N491</accession>